<comment type="similarity">
    <text evidence="2">Belongs to the acyl-CoA dehydrogenase family.</text>
</comment>
<evidence type="ECO:0000259" key="6">
    <source>
        <dbReference type="Pfam" id="PF00441"/>
    </source>
</evidence>
<name>A0A512HTX5_9ACTN</name>
<keyword evidence="3" id="KW-0285">Flavoprotein</keyword>
<dbReference type="Gene3D" id="2.40.110.10">
    <property type="entry name" value="Butyryl-CoA Dehydrogenase, subunit A, domain 2"/>
    <property type="match status" value="1"/>
</dbReference>
<feature type="domain" description="Acyl-CoA dehydrogenase/oxidase N-terminal" evidence="7">
    <location>
        <begin position="7"/>
        <end position="110"/>
    </location>
</feature>
<dbReference type="Gene3D" id="1.10.540.10">
    <property type="entry name" value="Acyl-CoA dehydrogenase/oxidase, N-terminal domain"/>
    <property type="match status" value="1"/>
</dbReference>
<dbReference type="EMBL" id="BJZQ01000004">
    <property type="protein sequence ID" value="GEO88899.1"/>
    <property type="molecule type" value="Genomic_DNA"/>
</dbReference>
<dbReference type="RefSeq" id="WP_146826492.1">
    <property type="nucleotide sequence ID" value="NZ_BAAAYQ010000001.1"/>
</dbReference>
<evidence type="ECO:0000256" key="5">
    <source>
        <dbReference type="ARBA" id="ARBA00023002"/>
    </source>
</evidence>
<dbReference type="AlphaFoldDB" id="A0A512HTX5"/>
<evidence type="ECO:0000256" key="3">
    <source>
        <dbReference type="ARBA" id="ARBA00022630"/>
    </source>
</evidence>
<dbReference type="InterPro" id="IPR013786">
    <property type="entry name" value="AcylCoA_DH/ox_N"/>
</dbReference>
<dbReference type="GO" id="GO:0003995">
    <property type="term" value="F:acyl-CoA dehydrogenase activity"/>
    <property type="evidence" value="ECO:0007669"/>
    <property type="project" value="TreeGrafter"/>
</dbReference>
<evidence type="ECO:0000259" key="7">
    <source>
        <dbReference type="Pfam" id="PF02771"/>
    </source>
</evidence>
<dbReference type="Gene3D" id="1.20.140.10">
    <property type="entry name" value="Butyryl-CoA Dehydrogenase, subunit A, domain 3"/>
    <property type="match status" value="1"/>
</dbReference>
<dbReference type="Pfam" id="PF02771">
    <property type="entry name" value="Acyl-CoA_dh_N"/>
    <property type="match status" value="1"/>
</dbReference>
<evidence type="ECO:0000256" key="4">
    <source>
        <dbReference type="ARBA" id="ARBA00022827"/>
    </source>
</evidence>
<dbReference type="SUPFAM" id="SSF47203">
    <property type="entry name" value="Acyl-CoA dehydrogenase C-terminal domain-like"/>
    <property type="match status" value="1"/>
</dbReference>
<dbReference type="Proteomes" id="UP000321769">
    <property type="component" value="Unassembled WGS sequence"/>
</dbReference>
<proteinExistence type="inferred from homology"/>
<protein>
    <submittedName>
        <fullName evidence="8">Acyl-CoA dehydrogenase</fullName>
    </submittedName>
</protein>
<dbReference type="InterPro" id="IPR036250">
    <property type="entry name" value="AcylCo_DH-like_C"/>
</dbReference>
<organism evidence="8 9">
    <name type="scientific">Aeromicrobium flavum</name>
    <dbReference type="NCBI Taxonomy" id="416568"/>
    <lineage>
        <taxon>Bacteria</taxon>
        <taxon>Bacillati</taxon>
        <taxon>Actinomycetota</taxon>
        <taxon>Actinomycetes</taxon>
        <taxon>Propionibacteriales</taxon>
        <taxon>Nocardioidaceae</taxon>
        <taxon>Aeromicrobium</taxon>
    </lineage>
</organism>
<evidence type="ECO:0000313" key="8">
    <source>
        <dbReference type="EMBL" id="GEO88899.1"/>
    </source>
</evidence>
<gene>
    <name evidence="8" type="ORF">AFL01nite_12260</name>
</gene>
<dbReference type="OrthoDB" id="7328575at2"/>
<dbReference type="SUPFAM" id="SSF56645">
    <property type="entry name" value="Acyl-CoA dehydrogenase NM domain-like"/>
    <property type="match status" value="1"/>
</dbReference>
<comment type="cofactor">
    <cofactor evidence="1">
        <name>FAD</name>
        <dbReference type="ChEBI" id="CHEBI:57692"/>
    </cofactor>
</comment>
<evidence type="ECO:0000256" key="2">
    <source>
        <dbReference type="ARBA" id="ARBA00009347"/>
    </source>
</evidence>
<keyword evidence="9" id="KW-1185">Reference proteome</keyword>
<dbReference type="Pfam" id="PF00441">
    <property type="entry name" value="Acyl-CoA_dh_1"/>
    <property type="match status" value="1"/>
</dbReference>
<dbReference type="PANTHER" id="PTHR43884">
    <property type="entry name" value="ACYL-COA DEHYDROGENASE"/>
    <property type="match status" value="1"/>
</dbReference>
<dbReference type="InterPro" id="IPR037069">
    <property type="entry name" value="AcylCoA_DH/ox_N_sf"/>
</dbReference>
<dbReference type="PANTHER" id="PTHR43884:SF20">
    <property type="entry name" value="ACYL-COA DEHYDROGENASE FADE28"/>
    <property type="match status" value="1"/>
</dbReference>
<reference evidence="8 9" key="1">
    <citation type="submission" date="2019-07" db="EMBL/GenBank/DDBJ databases">
        <title>Whole genome shotgun sequence of Aeromicrobium flavum NBRC 107625.</title>
        <authorList>
            <person name="Hosoyama A."/>
            <person name="Uohara A."/>
            <person name="Ohji S."/>
            <person name="Ichikawa N."/>
        </authorList>
    </citation>
    <scope>NUCLEOTIDE SEQUENCE [LARGE SCALE GENOMIC DNA]</scope>
    <source>
        <strain evidence="8 9">NBRC 107625</strain>
    </source>
</reference>
<accession>A0A512HTX5</accession>
<dbReference type="GO" id="GO:0050660">
    <property type="term" value="F:flavin adenine dinucleotide binding"/>
    <property type="evidence" value="ECO:0007669"/>
    <property type="project" value="InterPro"/>
</dbReference>
<evidence type="ECO:0000256" key="1">
    <source>
        <dbReference type="ARBA" id="ARBA00001974"/>
    </source>
</evidence>
<dbReference type="InterPro" id="IPR046373">
    <property type="entry name" value="Acyl-CoA_Oxase/DH_mid-dom_sf"/>
</dbReference>
<dbReference type="InterPro" id="IPR009100">
    <property type="entry name" value="AcylCoA_DH/oxidase_NM_dom_sf"/>
</dbReference>
<feature type="domain" description="Acyl-CoA dehydrogenase/oxidase C-terminal" evidence="6">
    <location>
        <begin position="210"/>
        <end position="355"/>
    </location>
</feature>
<dbReference type="InterPro" id="IPR009075">
    <property type="entry name" value="AcylCo_DH/oxidase_C"/>
</dbReference>
<keyword evidence="4" id="KW-0274">FAD</keyword>
<comment type="caution">
    <text evidence="8">The sequence shown here is derived from an EMBL/GenBank/DDBJ whole genome shotgun (WGS) entry which is preliminary data.</text>
</comment>
<evidence type="ECO:0000313" key="9">
    <source>
        <dbReference type="Proteomes" id="UP000321769"/>
    </source>
</evidence>
<keyword evidence="5" id="KW-0560">Oxidoreductase</keyword>
<sequence>MDFTIDSEQKALVKAVRGLITNVYDSSETRREITKTDAGFAAWEQLAEMGVLSLPFEASAVEVSLAAEELGKVIAPDPFVEAIVLAGGLIDALGTDDQKKQYVDAVAGGEILPILAWLEPGKRWSAEASSVTFADGKLNGVKAPVVQAERADLLLVTAALPEGGTGVFLVEGATAVETVVTNDGGRAATVTFGDTPAVQLGEGGDQTGAIEVALDRARIAYAHEALGAMETALTTTVAYLKTRKQFGVTLNTFQALNHRASDMYVALELARSTITWATIVAADEDTTPAQLAAAASHSALQVSVAGRHIGLDSIQLHGGIGMTAEYSVGHYASRLIAIEHLIGDGEFHRARLAATVGDHDVFDPIG</sequence>
<dbReference type="CDD" id="cd00567">
    <property type="entry name" value="ACAD"/>
    <property type="match status" value="1"/>
</dbReference>